<dbReference type="EMBL" id="GDQN01007782">
    <property type="protein sequence ID" value="JAT83272.1"/>
    <property type="molecule type" value="Transcribed_RNA"/>
</dbReference>
<dbReference type="InterPro" id="IPR022048">
    <property type="entry name" value="Envelope_fusion-like"/>
</dbReference>
<reference evidence="3" key="1">
    <citation type="submission" date="2015-09" db="EMBL/GenBank/DDBJ databases">
        <title>De novo assembly of Pectinophora gossypiella (Pink Bollworm) gut transcriptome.</title>
        <authorList>
            <person name="Tassone E.E."/>
        </authorList>
    </citation>
    <scope>NUCLEOTIDE SEQUENCE</scope>
</reference>
<evidence type="ECO:0000313" key="5">
    <source>
        <dbReference type="EMBL" id="JAT86667.1"/>
    </source>
</evidence>
<dbReference type="EMBL" id="GDQN01004387">
    <property type="protein sequence ID" value="JAT86667.1"/>
    <property type="molecule type" value="Transcribed_RNA"/>
</dbReference>
<proteinExistence type="predicted"/>
<gene>
    <name evidence="2" type="ORF">g.13038</name>
    <name evidence="5" type="ORF">g.13041</name>
    <name evidence="3" type="ORF">g.13043</name>
    <name evidence="4" type="ORF">g.13044</name>
</gene>
<evidence type="ECO:0000313" key="2">
    <source>
        <dbReference type="EMBL" id="JAT83272.1"/>
    </source>
</evidence>
<feature type="non-terminal residue" evidence="3">
    <location>
        <position position="1"/>
    </location>
</feature>
<feature type="transmembrane region" description="Helical" evidence="1">
    <location>
        <begin position="247"/>
        <end position="268"/>
    </location>
</feature>
<dbReference type="OrthoDB" id="6624493at2759"/>
<sequence>SLRWSRMPNNILLSPIKYVVYKTIPLPTPHEKTNPNTFALITSTKSYIALTDDRSHYSLLDNMQQCSVLNNEYSICPLENIFSSVTNPCCETKLLTEVTLSLPDECNSKMLYGLIDIWQKLKNNRWIFVQSKTSKLTLKCNNEMKDYSISGTGILTLEENCIGFSKTIRLEPSTVTNIAINNYFNIDFDIIQDDCCKKDNVNKSIPLLSPLTLSNIDLDSLKHSYKQLDDLERDIHRIKNESHFTKYAHYYSSFSIFCICLIFLYFGYKLYNYCYKNYKNHNSHCCIQIFNQCTTTRKKMVGSNVTNSIELNEISEASIEPVYGTINKANTYKRNIDNN</sequence>
<keyword evidence="1" id="KW-0472">Membrane</keyword>
<organism evidence="3">
    <name type="scientific">Pectinophora gossypiella</name>
    <name type="common">Cotton pink bollworm</name>
    <name type="synonym">Depressaria gossypiella</name>
    <dbReference type="NCBI Taxonomy" id="13191"/>
    <lineage>
        <taxon>Eukaryota</taxon>
        <taxon>Metazoa</taxon>
        <taxon>Ecdysozoa</taxon>
        <taxon>Arthropoda</taxon>
        <taxon>Hexapoda</taxon>
        <taxon>Insecta</taxon>
        <taxon>Pterygota</taxon>
        <taxon>Neoptera</taxon>
        <taxon>Endopterygota</taxon>
        <taxon>Lepidoptera</taxon>
        <taxon>Glossata</taxon>
        <taxon>Ditrysia</taxon>
        <taxon>Gelechioidea</taxon>
        <taxon>Gelechiidae</taxon>
        <taxon>Apatetrinae</taxon>
        <taxon>Pectinophora</taxon>
    </lineage>
</organism>
<keyword evidence="1" id="KW-1133">Transmembrane helix</keyword>
<dbReference type="EMBL" id="GDQN01005640">
    <property type="protein sequence ID" value="JAT85414.1"/>
    <property type="molecule type" value="Transcribed_RNA"/>
</dbReference>
<evidence type="ECO:0008006" key="6">
    <source>
        <dbReference type="Google" id="ProtNLM"/>
    </source>
</evidence>
<evidence type="ECO:0000313" key="3">
    <source>
        <dbReference type="EMBL" id="JAT84609.1"/>
    </source>
</evidence>
<dbReference type="EMBL" id="GDQN01006445">
    <property type="protein sequence ID" value="JAT84609.1"/>
    <property type="molecule type" value="Transcribed_RNA"/>
</dbReference>
<dbReference type="Pfam" id="PF12259">
    <property type="entry name" value="Baculo_F"/>
    <property type="match status" value="1"/>
</dbReference>
<evidence type="ECO:0000313" key="4">
    <source>
        <dbReference type="EMBL" id="JAT85414.1"/>
    </source>
</evidence>
<evidence type="ECO:0000256" key="1">
    <source>
        <dbReference type="SAM" id="Phobius"/>
    </source>
</evidence>
<protein>
    <recommendedName>
        <fullName evidence="6">Envelope fusion protein</fullName>
    </recommendedName>
</protein>
<accession>A0A1E1WCC0</accession>
<dbReference type="AlphaFoldDB" id="A0A1E1WCC0"/>
<name>A0A1E1WCC0_PECGO</name>
<keyword evidence="1" id="KW-0812">Transmembrane</keyword>